<dbReference type="PANTHER" id="PTHR34390">
    <property type="entry name" value="UPF0442 PROTEIN YJJB-RELATED"/>
    <property type="match status" value="1"/>
</dbReference>
<keyword evidence="5 7" id="KW-0472">Membrane</keyword>
<keyword evidence="10" id="KW-1185">Reference proteome</keyword>
<feature type="transmembrane region" description="Helical" evidence="7">
    <location>
        <begin position="167"/>
        <end position="184"/>
    </location>
</feature>
<protein>
    <submittedName>
        <fullName evidence="9">Uncharacterized membrane protein YjjP, DUF1212 family</fullName>
    </submittedName>
</protein>
<feature type="transmembrane region" description="Helical" evidence="7">
    <location>
        <begin position="190"/>
        <end position="209"/>
    </location>
</feature>
<dbReference type="RefSeq" id="WP_090288926.1">
    <property type="nucleotide sequence ID" value="NZ_FNCK01000001.1"/>
</dbReference>
<evidence type="ECO:0000256" key="2">
    <source>
        <dbReference type="ARBA" id="ARBA00022475"/>
    </source>
</evidence>
<evidence type="ECO:0000256" key="3">
    <source>
        <dbReference type="ARBA" id="ARBA00022692"/>
    </source>
</evidence>
<sequence length="259" mass="28881">MRIFYKKVFKLARLAGKILLESNAEEHRVEDTTLRILQTTGLDSPSTYSNTTGLFLSLTDTELIEYSFSDIVRINQRRNNIQHIVKVNDISRAYVAGEISVDQAYNELKNIQPDNYGFLVKYINLGLIVLFVILFGGNASDMLAAFFVGAVLLGLEYWRKTTYLTDFFFNIISIAIGSLIIKWLDTAFPATIHPILILGAIIMPTYPVASATNAMRDILKGNNLAGIIKGLDAVMVIISLTIGYTISILLSQLLFPFLS</sequence>
<feature type="domain" description="Threonine/serine exporter-like N-terminal" evidence="8">
    <location>
        <begin position="12"/>
        <end position="248"/>
    </location>
</feature>
<proteinExistence type="inferred from homology"/>
<feature type="transmembrane region" description="Helical" evidence="7">
    <location>
        <begin position="118"/>
        <end position="136"/>
    </location>
</feature>
<dbReference type="Proteomes" id="UP000199708">
    <property type="component" value="Unassembled WGS sequence"/>
</dbReference>
<feature type="transmembrane region" description="Helical" evidence="7">
    <location>
        <begin position="142"/>
        <end position="158"/>
    </location>
</feature>
<keyword evidence="4 7" id="KW-1133">Transmembrane helix</keyword>
<dbReference type="STRING" id="120956.SAMN05421791_101223"/>
<evidence type="ECO:0000256" key="5">
    <source>
        <dbReference type="ARBA" id="ARBA00023136"/>
    </source>
</evidence>
<dbReference type="PANTHER" id="PTHR34390:SF2">
    <property type="entry name" value="SUCCINATE TRANSPORTER SUBUNIT YJJP-RELATED"/>
    <property type="match status" value="1"/>
</dbReference>
<dbReference type="EMBL" id="FNCK01000001">
    <property type="protein sequence ID" value="SDF84602.1"/>
    <property type="molecule type" value="Genomic_DNA"/>
</dbReference>
<dbReference type="GO" id="GO:0005886">
    <property type="term" value="C:plasma membrane"/>
    <property type="evidence" value="ECO:0007669"/>
    <property type="project" value="UniProtKB-SubCell"/>
</dbReference>
<name>A0A1G7PE88_9LACT</name>
<accession>A0A1G7PE88</accession>
<evidence type="ECO:0000256" key="1">
    <source>
        <dbReference type="ARBA" id="ARBA00004651"/>
    </source>
</evidence>
<gene>
    <name evidence="9" type="ORF">SAMN05421791_101223</name>
</gene>
<feature type="transmembrane region" description="Helical" evidence="7">
    <location>
        <begin position="230"/>
        <end position="255"/>
    </location>
</feature>
<evidence type="ECO:0000259" key="8">
    <source>
        <dbReference type="Pfam" id="PF06738"/>
    </source>
</evidence>
<keyword evidence="2" id="KW-1003">Cell membrane</keyword>
<keyword evidence="3 7" id="KW-0812">Transmembrane</keyword>
<evidence type="ECO:0000313" key="10">
    <source>
        <dbReference type="Proteomes" id="UP000199708"/>
    </source>
</evidence>
<dbReference type="GO" id="GO:0022857">
    <property type="term" value="F:transmembrane transporter activity"/>
    <property type="evidence" value="ECO:0007669"/>
    <property type="project" value="InterPro"/>
</dbReference>
<reference evidence="9 10" key="1">
    <citation type="submission" date="2016-10" db="EMBL/GenBank/DDBJ databases">
        <authorList>
            <person name="de Groot N.N."/>
        </authorList>
    </citation>
    <scope>NUCLEOTIDE SEQUENCE [LARGE SCALE GENOMIC DNA]</scope>
    <source>
        <strain evidence="9 10">ATCC BAA-466</strain>
    </source>
</reference>
<evidence type="ECO:0000256" key="7">
    <source>
        <dbReference type="SAM" id="Phobius"/>
    </source>
</evidence>
<dbReference type="Pfam" id="PF06738">
    <property type="entry name" value="ThrE"/>
    <property type="match status" value="1"/>
</dbReference>
<dbReference type="OrthoDB" id="9813917at2"/>
<comment type="subcellular location">
    <subcellularLocation>
        <location evidence="1">Cell membrane</location>
        <topology evidence="1">Multi-pass membrane protein</topology>
    </subcellularLocation>
</comment>
<organism evidence="9 10">
    <name type="scientific">Facklamia miroungae</name>
    <dbReference type="NCBI Taxonomy" id="120956"/>
    <lineage>
        <taxon>Bacteria</taxon>
        <taxon>Bacillati</taxon>
        <taxon>Bacillota</taxon>
        <taxon>Bacilli</taxon>
        <taxon>Lactobacillales</taxon>
        <taxon>Aerococcaceae</taxon>
        <taxon>Facklamia</taxon>
    </lineage>
</organism>
<dbReference type="AlphaFoldDB" id="A0A1G7PE88"/>
<evidence type="ECO:0000313" key="9">
    <source>
        <dbReference type="EMBL" id="SDF84602.1"/>
    </source>
</evidence>
<dbReference type="InterPro" id="IPR010619">
    <property type="entry name" value="ThrE-like_N"/>
</dbReference>
<evidence type="ECO:0000256" key="6">
    <source>
        <dbReference type="ARBA" id="ARBA00034125"/>
    </source>
</evidence>
<dbReference type="InterPro" id="IPR050539">
    <property type="entry name" value="ThrE_Dicarb/AminoAcid_Exp"/>
</dbReference>
<evidence type="ECO:0000256" key="4">
    <source>
        <dbReference type="ARBA" id="ARBA00022989"/>
    </source>
</evidence>
<dbReference type="GO" id="GO:0015744">
    <property type="term" value="P:succinate transport"/>
    <property type="evidence" value="ECO:0007669"/>
    <property type="project" value="TreeGrafter"/>
</dbReference>
<comment type="similarity">
    <text evidence="6">Belongs to the ThrE exporter (TC 2.A.79) family.</text>
</comment>